<keyword evidence="1" id="KW-1133">Transmembrane helix</keyword>
<dbReference type="Pfam" id="PF07136">
    <property type="entry name" value="DUF1385"/>
    <property type="match status" value="1"/>
</dbReference>
<dbReference type="RefSeq" id="WP_020072543.1">
    <property type="nucleotide sequence ID" value="NZ_JBKWRC010000002.1"/>
</dbReference>
<sequence>MAREKTKMITSIGGQAVMEGVMMQGPHKTALAVRMPDNTVSTQEIAVNRLRNRYSLLRLPILRGVAGFIDALSVGYRALSISAEKSGLEDDEQPSKFDQWMQRVFGDKLMNAIMTISAVLGVLLAVGLFFWLPTWLFNMGQTYLWGPGFAEWRTVFEGFLKIAIFIAYIAFCASLPDIKRVFQYHGAEHKTIFCYENEEELTVENVRRHQRFHPRCGTSFMVIMLLLGIVAGYFIPFTNPFVRTVAKLLCVPLLMGIGYELIRICGKYDNLFTRIISAPGMWMQRLTTKEPEDSMIEVAISAMKEVIPENGEDRIVR</sequence>
<feature type="transmembrane region" description="Helical" evidence="1">
    <location>
        <begin position="241"/>
        <end position="262"/>
    </location>
</feature>
<name>A0A928KY17_9FIRM</name>
<dbReference type="AlphaFoldDB" id="A0A928KY17"/>
<accession>A0A928KY17</accession>
<evidence type="ECO:0000313" key="2">
    <source>
        <dbReference type="EMBL" id="MBE6833502.1"/>
    </source>
</evidence>
<reference evidence="2" key="1">
    <citation type="submission" date="2019-04" db="EMBL/GenBank/DDBJ databases">
        <title>Evolution of Biomass-Degrading Anaerobic Consortia Revealed by Metagenomics.</title>
        <authorList>
            <person name="Peng X."/>
        </authorList>
    </citation>
    <scope>NUCLEOTIDE SEQUENCE</scope>
    <source>
        <strain evidence="2">SIG551</strain>
    </source>
</reference>
<dbReference type="PANTHER" id="PTHR42867">
    <property type="entry name" value="MEMBRANE PROTEIN-RELATED"/>
    <property type="match status" value="1"/>
</dbReference>
<gene>
    <name evidence="2" type="ORF">E7512_07970</name>
</gene>
<comment type="caution">
    <text evidence="2">The sequence shown here is derived from an EMBL/GenBank/DDBJ whole genome shotgun (WGS) entry which is preliminary data.</text>
</comment>
<dbReference type="EMBL" id="SVNY01000003">
    <property type="protein sequence ID" value="MBE6833502.1"/>
    <property type="molecule type" value="Genomic_DNA"/>
</dbReference>
<protein>
    <submittedName>
        <fullName evidence="2">DUF1385 domain-containing protein</fullName>
    </submittedName>
</protein>
<dbReference type="InterPro" id="IPR010787">
    <property type="entry name" value="DUF1385"/>
</dbReference>
<organism evidence="2 3">
    <name type="scientific">Faecalispora sporosphaeroides</name>
    <dbReference type="NCBI Taxonomy" id="1549"/>
    <lineage>
        <taxon>Bacteria</taxon>
        <taxon>Bacillati</taxon>
        <taxon>Bacillota</taxon>
        <taxon>Clostridia</taxon>
        <taxon>Eubacteriales</taxon>
        <taxon>Oscillospiraceae</taxon>
        <taxon>Faecalispora</taxon>
    </lineage>
</organism>
<feature type="transmembrane region" description="Helical" evidence="1">
    <location>
        <begin position="152"/>
        <end position="175"/>
    </location>
</feature>
<keyword evidence="1" id="KW-0472">Membrane</keyword>
<dbReference type="PANTHER" id="PTHR42867:SF1">
    <property type="entry name" value="MEMBRANE PROTEIN-RELATED"/>
    <property type="match status" value="1"/>
</dbReference>
<evidence type="ECO:0000313" key="3">
    <source>
        <dbReference type="Proteomes" id="UP000754750"/>
    </source>
</evidence>
<proteinExistence type="predicted"/>
<dbReference type="Proteomes" id="UP000754750">
    <property type="component" value="Unassembled WGS sequence"/>
</dbReference>
<feature type="transmembrane region" description="Helical" evidence="1">
    <location>
        <begin position="216"/>
        <end position="235"/>
    </location>
</feature>
<feature type="transmembrane region" description="Helical" evidence="1">
    <location>
        <begin position="109"/>
        <end position="132"/>
    </location>
</feature>
<keyword evidence="1" id="KW-0812">Transmembrane</keyword>
<evidence type="ECO:0000256" key="1">
    <source>
        <dbReference type="SAM" id="Phobius"/>
    </source>
</evidence>